<feature type="non-terminal residue" evidence="2">
    <location>
        <position position="144"/>
    </location>
</feature>
<dbReference type="PANTHER" id="PTHR37015:SF2">
    <property type="entry name" value="REVERSE TRANSCRIPTASE DOMAIN-CONTAINING PROTEIN"/>
    <property type="match status" value="1"/>
</dbReference>
<dbReference type="InterPro" id="IPR000873">
    <property type="entry name" value="AMP-dep_synth/lig_dom"/>
</dbReference>
<dbReference type="AlphaFoldDB" id="A0A0G4KK83"/>
<dbReference type="Gene3D" id="3.40.50.12780">
    <property type="entry name" value="N-terminal domain of ligase-like"/>
    <property type="match status" value="1"/>
</dbReference>
<reference evidence="3" key="1">
    <citation type="submission" date="2015-05" db="EMBL/GenBank/DDBJ databases">
        <authorList>
            <person name="Fogelqvist Johan"/>
        </authorList>
    </citation>
    <scope>NUCLEOTIDE SEQUENCE [LARGE SCALE GENOMIC DNA]</scope>
</reference>
<protein>
    <recommendedName>
        <fullName evidence="1">AMP-dependent synthetase/ligase domain-containing protein</fullName>
    </recommendedName>
</protein>
<dbReference type="Pfam" id="PF00501">
    <property type="entry name" value="AMP-binding"/>
    <property type="match status" value="1"/>
</dbReference>
<dbReference type="PANTHER" id="PTHR37015">
    <property type="entry name" value="REVERSE TRANSCRIPTASE DOMAIN-CONTAINING PROTEIN"/>
    <property type="match status" value="1"/>
</dbReference>
<name>A0A0G4KK83_VERLO</name>
<dbReference type="STRING" id="100787.A0A0G4KK83"/>
<feature type="domain" description="AMP-dependent synthetase/ligase" evidence="1">
    <location>
        <begin position="10"/>
        <end position="117"/>
    </location>
</feature>
<evidence type="ECO:0000313" key="2">
    <source>
        <dbReference type="EMBL" id="CRK03669.1"/>
    </source>
</evidence>
<dbReference type="EMBL" id="CVQH01001603">
    <property type="protein sequence ID" value="CRK03669.1"/>
    <property type="molecule type" value="Genomic_DNA"/>
</dbReference>
<evidence type="ECO:0000259" key="1">
    <source>
        <dbReference type="Pfam" id="PF00501"/>
    </source>
</evidence>
<evidence type="ECO:0000313" key="3">
    <source>
        <dbReference type="Proteomes" id="UP000044602"/>
    </source>
</evidence>
<dbReference type="Proteomes" id="UP000044602">
    <property type="component" value="Unassembled WGS sequence"/>
</dbReference>
<keyword evidence="3" id="KW-1185">Reference proteome</keyword>
<proteinExistence type="predicted"/>
<accession>A0A0G4KK83</accession>
<feature type="non-terminal residue" evidence="2">
    <location>
        <position position="1"/>
    </location>
</feature>
<sequence>VDDVTRQINLIGQHIHEQGGIRVAIYLPNSIELIAALFACSFYSNLTAILIPFDVSDEELISMLRRSAADTVVTAPGAFPFDAVAKHDPSVSQDFINDYEQSLRNELNVQSEKYRFAELYGKLVNEWISAGKADSTSDSDTASN</sequence>
<dbReference type="SUPFAM" id="SSF56801">
    <property type="entry name" value="Acetyl-CoA synthetase-like"/>
    <property type="match status" value="1"/>
</dbReference>
<dbReference type="InterPro" id="IPR042099">
    <property type="entry name" value="ANL_N_sf"/>
</dbReference>
<organism evidence="2 3">
    <name type="scientific">Verticillium longisporum</name>
    <name type="common">Verticillium dahliae var. longisporum</name>
    <dbReference type="NCBI Taxonomy" id="100787"/>
    <lineage>
        <taxon>Eukaryota</taxon>
        <taxon>Fungi</taxon>
        <taxon>Dikarya</taxon>
        <taxon>Ascomycota</taxon>
        <taxon>Pezizomycotina</taxon>
        <taxon>Sordariomycetes</taxon>
        <taxon>Hypocreomycetidae</taxon>
        <taxon>Glomerellales</taxon>
        <taxon>Plectosphaerellaceae</taxon>
        <taxon>Verticillium</taxon>
    </lineage>
</organism>
<gene>
    <name evidence="2" type="ORF">BN1708_017068</name>
</gene>